<gene>
    <name evidence="2" type="ORF">Pan44_26480</name>
</gene>
<dbReference type="AlphaFoldDB" id="A0A517SEQ1"/>
<feature type="compositionally biased region" description="Basic and acidic residues" evidence="1">
    <location>
        <begin position="181"/>
        <end position="196"/>
    </location>
</feature>
<dbReference type="RefSeq" id="WP_145030454.1">
    <property type="nucleotide sequence ID" value="NZ_CP036271.1"/>
</dbReference>
<protein>
    <submittedName>
        <fullName evidence="2">Uncharacterized protein</fullName>
    </submittedName>
</protein>
<feature type="region of interest" description="Disordered" evidence="1">
    <location>
        <begin position="233"/>
        <end position="256"/>
    </location>
</feature>
<name>A0A517SEQ1_9PLAN</name>
<dbReference type="InParanoid" id="A0A517SEQ1"/>
<dbReference type="EMBL" id="CP036271">
    <property type="protein sequence ID" value="QDT54613.1"/>
    <property type="molecule type" value="Genomic_DNA"/>
</dbReference>
<sequence length="424" mass="47119">MEASGANRPSPWLRRLDLIKSISFRTIADEINARRLRGFNVRLLDPKQAKEIPRLAKRAATEGGVLKSLPPDLRASGPRMQRVLLALHSKIGANPSWVVRKALIAREMGLSDDATAERGIRDLEESDIIHVTRREREPRTGGQGPSEYRIIWATVKDLALNQGAQPSLFIERDLAAASSGRPDKSSGRGPRSREAPPHSAEAPPHYAGAGPHYAEAPPHNAGALIVDPRARVSPFHSPIHPSSSCPPERSEEEGDWSRIRDRLRAYGLGSHRQTAREARDGGWTAAQVDALLDRCEQHTIVAGKVRIQAWPAGAVWWQLRNASPGALITMQHSETYRRAKRDQDLKAEQERERKAHAERAAELAPINEALLVLSLEQVRELVDRLPKEMRPHAVADLREGRDPRERVLLRTALLALLEKGAPVR</sequence>
<reference evidence="2 3" key="1">
    <citation type="submission" date="2019-02" db="EMBL/GenBank/DDBJ databases">
        <title>Deep-cultivation of Planctomycetes and their phenomic and genomic characterization uncovers novel biology.</title>
        <authorList>
            <person name="Wiegand S."/>
            <person name="Jogler M."/>
            <person name="Boedeker C."/>
            <person name="Pinto D."/>
            <person name="Vollmers J."/>
            <person name="Rivas-Marin E."/>
            <person name="Kohn T."/>
            <person name="Peeters S.H."/>
            <person name="Heuer A."/>
            <person name="Rast P."/>
            <person name="Oberbeckmann S."/>
            <person name="Bunk B."/>
            <person name="Jeske O."/>
            <person name="Meyerdierks A."/>
            <person name="Storesund J.E."/>
            <person name="Kallscheuer N."/>
            <person name="Luecker S."/>
            <person name="Lage O.M."/>
            <person name="Pohl T."/>
            <person name="Merkel B.J."/>
            <person name="Hornburger P."/>
            <person name="Mueller R.-W."/>
            <person name="Bruemmer F."/>
            <person name="Labrenz M."/>
            <person name="Spormann A.M."/>
            <person name="Op den Camp H."/>
            <person name="Overmann J."/>
            <person name="Amann R."/>
            <person name="Jetten M.S.M."/>
            <person name="Mascher T."/>
            <person name="Medema M.H."/>
            <person name="Devos D.P."/>
            <person name="Kaster A.-K."/>
            <person name="Ovreas L."/>
            <person name="Rohde M."/>
            <person name="Galperin M.Y."/>
            <person name="Jogler C."/>
        </authorList>
    </citation>
    <scope>NUCLEOTIDE SEQUENCE [LARGE SCALE GENOMIC DNA]</scope>
    <source>
        <strain evidence="2 3">Pan44</strain>
    </source>
</reference>
<evidence type="ECO:0000313" key="2">
    <source>
        <dbReference type="EMBL" id="QDT54613.1"/>
    </source>
</evidence>
<evidence type="ECO:0000313" key="3">
    <source>
        <dbReference type="Proteomes" id="UP000315700"/>
    </source>
</evidence>
<feature type="region of interest" description="Disordered" evidence="1">
    <location>
        <begin position="175"/>
        <end position="220"/>
    </location>
</feature>
<keyword evidence="3" id="KW-1185">Reference proteome</keyword>
<dbReference type="OrthoDB" id="8638122at2"/>
<dbReference type="Proteomes" id="UP000315700">
    <property type="component" value="Chromosome"/>
</dbReference>
<proteinExistence type="predicted"/>
<dbReference type="KEGG" id="ccos:Pan44_26480"/>
<organism evidence="2 3">
    <name type="scientific">Caulifigura coniformis</name>
    <dbReference type="NCBI Taxonomy" id="2527983"/>
    <lineage>
        <taxon>Bacteria</taxon>
        <taxon>Pseudomonadati</taxon>
        <taxon>Planctomycetota</taxon>
        <taxon>Planctomycetia</taxon>
        <taxon>Planctomycetales</taxon>
        <taxon>Planctomycetaceae</taxon>
        <taxon>Caulifigura</taxon>
    </lineage>
</organism>
<feature type="compositionally biased region" description="Low complexity" evidence="1">
    <location>
        <begin position="233"/>
        <end position="247"/>
    </location>
</feature>
<evidence type="ECO:0000256" key="1">
    <source>
        <dbReference type="SAM" id="MobiDB-lite"/>
    </source>
</evidence>
<feature type="compositionally biased region" description="Low complexity" evidence="1">
    <location>
        <begin position="197"/>
        <end position="207"/>
    </location>
</feature>
<accession>A0A517SEQ1</accession>